<comment type="caution">
    <text evidence="3">The sequence shown here is derived from an EMBL/GenBank/DDBJ whole genome shotgun (WGS) entry which is preliminary data.</text>
</comment>
<dbReference type="GO" id="GO:0005634">
    <property type="term" value="C:nucleus"/>
    <property type="evidence" value="ECO:0007669"/>
    <property type="project" value="UniProtKB-SubCell"/>
</dbReference>
<dbReference type="Proteomes" id="UP000801492">
    <property type="component" value="Unassembled WGS sequence"/>
</dbReference>
<keyword evidence="4" id="KW-1185">Reference proteome</keyword>
<dbReference type="InterPro" id="IPR009057">
    <property type="entry name" value="Homeodomain-like_sf"/>
</dbReference>
<evidence type="ECO:0000256" key="2">
    <source>
        <dbReference type="SAM" id="MobiDB-lite"/>
    </source>
</evidence>
<dbReference type="SUPFAM" id="SSF46689">
    <property type="entry name" value="Homeodomain-like"/>
    <property type="match status" value="1"/>
</dbReference>
<gene>
    <name evidence="3" type="ORF">ILUMI_16035</name>
</gene>
<dbReference type="EMBL" id="VTPC01057626">
    <property type="protein sequence ID" value="KAF2890138.1"/>
    <property type="molecule type" value="Genomic_DNA"/>
</dbReference>
<evidence type="ECO:0000256" key="1">
    <source>
        <dbReference type="ARBA" id="ARBA00004123"/>
    </source>
</evidence>
<proteinExistence type="predicted"/>
<dbReference type="AlphaFoldDB" id="A0A8K0CMI1"/>
<sequence length="208" mass="23468">MPKTEEGKRLKKYSDDDIHKAIEAVKSGMPKRETSKLYNAIRATLQFKLSEKFVKVEHDPKKMETTSCESGDAEIMPKVLNSFKSVNIISGIAISAPPNENSKRVSEEEDSTLPLSDDKPHERSLTDDIVFANNKQQQMWIGVTTDCMARRRRAWRLGDRRFERAGSGARSQLSSLQINIPPLTTHYQLLTITSVSVVSSERQLALSF</sequence>
<feature type="region of interest" description="Disordered" evidence="2">
    <location>
        <begin position="96"/>
        <end position="122"/>
    </location>
</feature>
<evidence type="ECO:0000313" key="4">
    <source>
        <dbReference type="Proteomes" id="UP000801492"/>
    </source>
</evidence>
<comment type="subcellular location">
    <subcellularLocation>
        <location evidence="1">Nucleus</location>
    </subcellularLocation>
</comment>
<name>A0A8K0CMI1_IGNLU</name>
<reference evidence="3" key="1">
    <citation type="submission" date="2019-08" db="EMBL/GenBank/DDBJ databases">
        <title>The genome of the North American firefly Photinus pyralis.</title>
        <authorList>
            <consortium name="Photinus pyralis genome working group"/>
            <person name="Fallon T.R."/>
            <person name="Sander Lower S.E."/>
            <person name="Weng J.-K."/>
        </authorList>
    </citation>
    <scope>NUCLEOTIDE SEQUENCE</scope>
    <source>
        <strain evidence="3">TRF0915ILg1</strain>
        <tissue evidence="3">Whole body</tissue>
    </source>
</reference>
<dbReference type="OrthoDB" id="4327074at2759"/>
<protein>
    <submittedName>
        <fullName evidence="3">Uncharacterized protein</fullName>
    </submittedName>
</protein>
<organism evidence="3 4">
    <name type="scientific">Ignelater luminosus</name>
    <name type="common">Cucubano</name>
    <name type="synonym">Pyrophorus luminosus</name>
    <dbReference type="NCBI Taxonomy" id="2038154"/>
    <lineage>
        <taxon>Eukaryota</taxon>
        <taxon>Metazoa</taxon>
        <taxon>Ecdysozoa</taxon>
        <taxon>Arthropoda</taxon>
        <taxon>Hexapoda</taxon>
        <taxon>Insecta</taxon>
        <taxon>Pterygota</taxon>
        <taxon>Neoptera</taxon>
        <taxon>Endopterygota</taxon>
        <taxon>Coleoptera</taxon>
        <taxon>Polyphaga</taxon>
        <taxon>Elateriformia</taxon>
        <taxon>Elateroidea</taxon>
        <taxon>Elateridae</taxon>
        <taxon>Agrypninae</taxon>
        <taxon>Pyrophorini</taxon>
        <taxon>Ignelater</taxon>
    </lineage>
</organism>
<evidence type="ECO:0000313" key="3">
    <source>
        <dbReference type="EMBL" id="KAF2890138.1"/>
    </source>
</evidence>
<accession>A0A8K0CMI1</accession>